<dbReference type="NCBIfam" id="TIGR01400">
    <property type="entry name" value="fliR"/>
    <property type="match status" value="1"/>
</dbReference>
<dbReference type="Proteomes" id="UP000246964">
    <property type="component" value="Unassembled WGS sequence"/>
</dbReference>
<organism evidence="11 12">
    <name type="scientific">Pseudidiomarina maritima</name>
    <dbReference type="NCBI Taxonomy" id="519453"/>
    <lineage>
        <taxon>Bacteria</taxon>
        <taxon>Pseudomonadati</taxon>
        <taxon>Pseudomonadota</taxon>
        <taxon>Gammaproteobacteria</taxon>
        <taxon>Alteromonadales</taxon>
        <taxon>Idiomarinaceae</taxon>
        <taxon>Pseudidiomarina</taxon>
    </lineage>
</organism>
<dbReference type="OrthoDB" id="9797790at2"/>
<keyword evidence="6 10" id="KW-1133">Transmembrane helix</keyword>
<dbReference type="RefSeq" id="WP_110075754.1">
    <property type="nucleotide sequence ID" value="NZ_QGTT01000005.1"/>
</dbReference>
<comment type="subcellular location">
    <subcellularLocation>
        <location evidence="10">Cell membrane</location>
        <topology evidence="10">Multi-pass membrane protein</topology>
    </subcellularLocation>
    <subcellularLocation>
        <location evidence="10">Bacterial flagellum basal body</location>
    </subcellularLocation>
</comment>
<dbReference type="STRING" id="519453.SAMN04488070_1982"/>
<evidence type="ECO:0000313" key="12">
    <source>
        <dbReference type="Proteomes" id="UP000246964"/>
    </source>
</evidence>
<name>A0A317Q8C1_9GAMM</name>
<evidence type="ECO:0000256" key="6">
    <source>
        <dbReference type="ARBA" id="ARBA00022989"/>
    </source>
</evidence>
<feature type="transmembrane region" description="Helical" evidence="10">
    <location>
        <begin position="212"/>
        <end position="233"/>
    </location>
</feature>
<keyword evidence="12" id="KW-1185">Reference proteome</keyword>
<evidence type="ECO:0000256" key="8">
    <source>
        <dbReference type="ARBA" id="ARBA00023143"/>
    </source>
</evidence>
<feature type="transmembrane region" description="Helical" evidence="10">
    <location>
        <begin position="45"/>
        <end position="67"/>
    </location>
</feature>
<evidence type="ECO:0000313" key="11">
    <source>
        <dbReference type="EMBL" id="PWW13775.1"/>
    </source>
</evidence>
<feature type="transmembrane region" description="Helical" evidence="10">
    <location>
        <begin position="125"/>
        <end position="148"/>
    </location>
</feature>
<dbReference type="GO" id="GO:0005886">
    <property type="term" value="C:plasma membrane"/>
    <property type="evidence" value="ECO:0007669"/>
    <property type="project" value="UniProtKB-SubCell"/>
</dbReference>
<keyword evidence="5 10" id="KW-0812">Transmembrane</keyword>
<feature type="transmembrane region" description="Helical" evidence="10">
    <location>
        <begin position="79"/>
        <end position="105"/>
    </location>
</feature>
<comment type="similarity">
    <text evidence="2 10">Belongs to the FliR/MopE/SpaR family.</text>
</comment>
<dbReference type="PRINTS" id="PR00953">
    <property type="entry name" value="TYPE3IMRPROT"/>
</dbReference>
<comment type="caution">
    <text evidence="11">The sequence shown here is derived from an EMBL/GenBank/DDBJ whole genome shotgun (WGS) entry which is preliminary data.</text>
</comment>
<evidence type="ECO:0000256" key="2">
    <source>
        <dbReference type="ARBA" id="ARBA00009772"/>
    </source>
</evidence>
<reference evidence="11 12" key="1">
    <citation type="submission" date="2018-05" db="EMBL/GenBank/DDBJ databases">
        <title>Freshwater and sediment microbial communities from various areas in North America, analyzing microbe dynamics in response to fracking.</title>
        <authorList>
            <person name="Lamendella R."/>
        </authorList>
    </citation>
    <scope>NUCLEOTIDE SEQUENCE [LARGE SCALE GENOMIC DNA]</scope>
    <source>
        <strain evidence="11 12">125B1</strain>
    </source>
</reference>
<evidence type="ECO:0000256" key="1">
    <source>
        <dbReference type="ARBA" id="ARBA00002578"/>
    </source>
</evidence>
<feature type="transmembrane region" description="Helical" evidence="10">
    <location>
        <begin position="12"/>
        <end position="33"/>
    </location>
</feature>
<evidence type="ECO:0000256" key="5">
    <source>
        <dbReference type="ARBA" id="ARBA00022692"/>
    </source>
</evidence>
<sequence length="261" mass="28345">MITVSFAQLQEWISLFLWPFCRFTGFLLIAPIFSHSSLPNRVKLGLALIFTMIISPVLPPLPAVPLFSWASFGIIIEQLIIGVAIGLVMQVVFAVVQAAGEYIGLQMGLAFATFFSPDSGANTMILSRVFYTFAILMFLALDGHLLMLEVLARSFTLLPVGTLGMNADAFLLIAQFGMVIFSSGILLALPVFGALLIVNLTLGILNRSAPQLTVFSVGFPMSLTLGLVLLTVLMTELGGYLRRLFEQGFAMLEQVLTSMAL</sequence>
<dbReference type="GO" id="GO:0009425">
    <property type="term" value="C:bacterial-type flagellum basal body"/>
    <property type="evidence" value="ECO:0007669"/>
    <property type="project" value="UniProtKB-SubCell"/>
</dbReference>
<protein>
    <recommendedName>
        <fullName evidence="3 9">Flagellar biosynthetic protein FliR</fullName>
    </recommendedName>
</protein>
<evidence type="ECO:0000256" key="3">
    <source>
        <dbReference type="ARBA" id="ARBA00021717"/>
    </source>
</evidence>
<dbReference type="GO" id="GO:0044780">
    <property type="term" value="P:bacterial-type flagellum assembly"/>
    <property type="evidence" value="ECO:0007669"/>
    <property type="project" value="UniProtKB-UniRule"/>
</dbReference>
<gene>
    <name evidence="11" type="ORF">DET45_105121</name>
</gene>
<dbReference type="InterPro" id="IPR002010">
    <property type="entry name" value="T3SS_IM_R"/>
</dbReference>
<evidence type="ECO:0000256" key="7">
    <source>
        <dbReference type="ARBA" id="ARBA00023136"/>
    </source>
</evidence>
<keyword evidence="8 10" id="KW-0975">Bacterial flagellum</keyword>
<dbReference type="InterPro" id="IPR006303">
    <property type="entry name" value="FliR"/>
</dbReference>
<dbReference type="PANTHER" id="PTHR30065:SF8">
    <property type="entry name" value="FLAGELLAR BIOSYNTHETIC PROTEIN FLIR"/>
    <property type="match status" value="1"/>
</dbReference>
<evidence type="ECO:0000256" key="10">
    <source>
        <dbReference type="RuleBase" id="RU362071"/>
    </source>
</evidence>
<comment type="function">
    <text evidence="1 10">Role in flagellar biosynthesis.</text>
</comment>
<keyword evidence="4 10" id="KW-1003">Cell membrane</keyword>
<evidence type="ECO:0000256" key="4">
    <source>
        <dbReference type="ARBA" id="ARBA00022475"/>
    </source>
</evidence>
<dbReference type="GO" id="GO:0006605">
    <property type="term" value="P:protein targeting"/>
    <property type="evidence" value="ECO:0007669"/>
    <property type="project" value="UniProtKB-UniRule"/>
</dbReference>
<dbReference type="Pfam" id="PF01311">
    <property type="entry name" value="Bac_export_1"/>
    <property type="match status" value="1"/>
</dbReference>
<proteinExistence type="inferred from homology"/>
<keyword evidence="7 10" id="KW-0472">Membrane</keyword>
<dbReference type="PANTHER" id="PTHR30065">
    <property type="entry name" value="FLAGELLAR BIOSYNTHETIC PROTEIN FLIR"/>
    <property type="match status" value="1"/>
</dbReference>
<evidence type="ECO:0000256" key="9">
    <source>
        <dbReference type="NCBIfam" id="TIGR01400"/>
    </source>
</evidence>
<keyword evidence="11" id="KW-0969">Cilium</keyword>
<keyword evidence="11" id="KW-0282">Flagellum</keyword>
<accession>A0A317Q8C1</accession>
<keyword evidence="11" id="KW-0966">Cell projection</keyword>
<dbReference type="EMBL" id="QGTT01000005">
    <property type="protein sequence ID" value="PWW13775.1"/>
    <property type="molecule type" value="Genomic_DNA"/>
</dbReference>
<dbReference type="AlphaFoldDB" id="A0A317Q8C1"/>